<dbReference type="PATRIC" id="fig|1423740.3.peg.1472"/>
<name>A0A0R1TM69_9LACO</name>
<dbReference type="AlphaFoldDB" id="A0A0R1TM69"/>
<dbReference type="Proteomes" id="UP000051048">
    <property type="component" value="Unassembled WGS sequence"/>
</dbReference>
<dbReference type="STRING" id="1423740.FC36_GL001366"/>
<protein>
    <submittedName>
        <fullName evidence="1">Uncharacterized protein</fullName>
    </submittedName>
</protein>
<dbReference type="EMBL" id="AZFH01000031">
    <property type="protein sequence ID" value="KRL81774.1"/>
    <property type="molecule type" value="Genomic_DNA"/>
</dbReference>
<evidence type="ECO:0000313" key="1">
    <source>
        <dbReference type="EMBL" id="KRL81774.1"/>
    </source>
</evidence>
<evidence type="ECO:0000313" key="2">
    <source>
        <dbReference type="Proteomes" id="UP000051048"/>
    </source>
</evidence>
<reference evidence="1 2" key="1">
    <citation type="journal article" date="2015" name="Genome Announc.">
        <title>Expanding the biotechnology potential of lactobacilli through comparative genomics of 213 strains and associated genera.</title>
        <authorList>
            <person name="Sun Z."/>
            <person name="Harris H.M."/>
            <person name="McCann A."/>
            <person name="Guo C."/>
            <person name="Argimon S."/>
            <person name="Zhang W."/>
            <person name="Yang X."/>
            <person name="Jeffery I.B."/>
            <person name="Cooney J.C."/>
            <person name="Kagawa T.F."/>
            <person name="Liu W."/>
            <person name="Song Y."/>
            <person name="Salvetti E."/>
            <person name="Wrobel A."/>
            <person name="Rasinkangas P."/>
            <person name="Parkhill J."/>
            <person name="Rea M.C."/>
            <person name="O'Sullivan O."/>
            <person name="Ritari J."/>
            <person name="Douillard F.P."/>
            <person name="Paul Ross R."/>
            <person name="Yang R."/>
            <person name="Briner A.E."/>
            <person name="Felis G.E."/>
            <person name="de Vos W.M."/>
            <person name="Barrangou R."/>
            <person name="Klaenhammer T.R."/>
            <person name="Caufield P.W."/>
            <person name="Cui Y."/>
            <person name="Zhang H."/>
            <person name="O'Toole P.W."/>
        </authorList>
    </citation>
    <scope>NUCLEOTIDE SEQUENCE [LARGE SCALE GENOMIC DNA]</scope>
    <source>
        <strain evidence="1 2">DSM 15833</strain>
    </source>
</reference>
<dbReference type="RefSeq" id="WP_023860325.1">
    <property type="nucleotide sequence ID" value="NZ_AZFH01000031.1"/>
</dbReference>
<comment type="caution">
    <text evidence="1">The sequence shown here is derived from an EMBL/GenBank/DDBJ whole genome shotgun (WGS) entry which is preliminary data.</text>
</comment>
<accession>A0A0R1TM69</accession>
<gene>
    <name evidence="1" type="ORF">FC36_GL001366</name>
</gene>
<organism evidence="1 2">
    <name type="scientific">Ligilactobacillus equi DSM 15833 = JCM 10991</name>
    <dbReference type="NCBI Taxonomy" id="1423740"/>
    <lineage>
        <taxon>Bacteria</taxon>
        <taxon>Bacillati</taxon>
        <taxon>Bacillota</taxon>
        <taxon>Bacilli</taxon>
        <taxon>Lactobacillales</taxon>
        <taxon>Lactobacillaceae</taxon>
        <taxon>Ligilactobacillus</taxon>
    </lineage>
</organism>
<proteinExistence type="predicted"/>
<sequence>MKKIIFNSTPNYWIRVLFYEDGNNFIMIRSKKGAGSINKPGVPGRDKYPEAEVNRMIDFLER</sequence>